<dbReference type="EMBL" id="CAJNJA010037918">
    <property type="protein sequence ID" value="CAE7740680.1"/>
    <property type="molecule type" value="Genomic_DNA"/>
</dbReference>
<dbReference type="InterPro" id="IPR006145">
    <property type="entry name" value="PsdUridine_synth_RsuA/RluA"/>
</dbReference>
<gene>
    <name evidence="10" type="primary">rluC</name>
    <name evidence="10" type="ORF">SNEC2469_LOCUS21403</name>
</gene>
<dbReference type="OrthoDB" id="428658at2759"/>
<protein>
    <recommendedName>
        <fullName evidence="8">Pseudouridine synthase</fullName>
        <ecNumber evidence="8">5.4.99.-</ecNumber>
    </recommendedName>
</protein>
<dbReference type="InterPro" id="IPR002942">
    <property type="entry name" value="S4_RNA-bd"/>
</dbReference>
<dbReference type="InterPro" id="IPR006225">
    <property type="entry name" value="PsdUridine_synth_RluC/D"/>
</dbReference>
<dbReference type="SUPFAM" id="SSF55120">
    <property type="entry name" value="Pseudouridine synthase"/>
    <property type="match status" value="1"/>
</dbReference>
<evidence type="ECO:0000313" key="10">
    <source>
        <dbReference type="EMBL" id="CAE7740680.1"/>
    </source>
</evidence>
<evidence type="ECO:0000259" key="9">
    <source>
        <dbReference type="SMART" id="SM00363"/>
    </source>
</evidence>
<dbReference type="SMART" id="SM00363">
    <property type="entry name" value="S4"/>
    <property type="match status" value="1"/>
</dbReference>
<proteinExistence type="inferred from homology"/>
<dbReference type="Gene3D" id="3.10.290.10">
    <property type="entry name" value="RNA-binding S4 domain"/>
    <property type="match status" value="1"/>
</dbReference>
<dbReference type="Pfam" id="PF00849">
    <property type="entry name" value="PseudoU_synth_2"/>
    <property type="match status" value="1"/>
</dbReference>
<comment type="similarity">
    <text evidence="3 8">Belongs to the pseudouridine synthase RluA family.</text>
</comment>
<dbReference type="InterPro" id="IPR020103">
    <property type="entry name" value="PsdUridine_synth_cat_dom_sf"/>
</dbReference>
<comment type="catalytic activity">
    <reaction evidence="1">
        <text>uridine(955/2504/2580) in 23S rRNA = pseudouridine(955/2504/2580) in 23S rRNA</text>
        <dbReference type="Rhea" id="RHEA:42528"/>
        <dbReference type="Rhea" id="RHEA-COMP:10099"/>
        <dbReference type="Rhea" id="RHEA-COMP:10100"/>
        <dbReference type="ChEBI" id="CHEBI:65314"/>
        <dbReference type="ChEBI" id="CHEBI:65315"/>
        <dbReference type="EC" id="5.4.99.24"/>
    </reaction>
</comment>
<dbReference type="PANTHER" id="PTHR21600:SF92">
    <property type="entry name" value="RIBOSOMAL LARGE SUBUNIT PSEUDOURIDINE SYNTHASE C"/>
    <property type="match status" value="1"/>
</dbReference>
<feature type="domain" description="RNA-binding S4" evidence="9">
    <location>
        <begin position="16"/>
        <end position="74"/>
    </location>
</feature>
<dbReference type="PROSITE" id="PS50889">
    <property type="entry name" value="S4"/>
    <property type="match status" value="1"/>
</dbReference>
<dbReference type="CDD" id="cd02869">
    <property type="entry name" value="PseudoU_synth_RluA_like"/>
    <property type="match status" value="1"/>
</dbReference>
<feature type="active site" evidence="6">
    <location>
        <position position="137"/>
    </location>
</feature>
<dbReference type="Proteomes" id="UP000601435">
    <property type="component" value="Unassembled WGS sequence"/>
</dbReference>
<evidence type="ECO:0000256" key="5">
    <source>
        <dbReference type="ARBA" id="ARBA00023235"/>
    </source>
</evidence>
<comment type="function">
    <text evidence="2">Responsible for synthesis of pseudouridine from uracil at positions 955, 2504 and 2580 in 23S ribosomal RNA.</text>
</comment>
<dbReference type="NCBIfam" id="TIGR00005">
    <property type="entry name" value="rluA_subfam"/>
    <property type="match status" value="1"/>
</dbReference>
<dbReference type="GO" id="GO:0009982">
    <property type="term" value="F:pseudouridine synthase activity"/>
    <property type="evidence" value="ECO:0007669"/>
    <property type="project" value="InterPro"/>
</dbReference>
<dbReference type="SUPFAM" id="SSF55174">
    <property type="entry name" value="Alpha-L RNA-binding motif"/>
    <property type="match status" value="1"/>
</dbReference>
<dbReference type="GO" id="GO:0003723">
    <property type="term" value="F:RNA binding"/>
    <property type="evidence" value="ECO:0007669"/>
    <property type="project" value="UniProtKB-KW"/>
</dbReference>
<organism evidence="10 11">
    <name type="scientific">Symbiodinium necroappetens</name>
    <dbReference type="NCBI Taxonomy" id="1628268"/>
    <lineage>
        <taxon>Eukaryota</taxon>
        <taxon>Sar</taxon>
        <taxon>Alveolata</taxon>
        <taxon>Dinophyceae</taxon>
        <taxon>Suessiales</taxon>
        <taxon>Symbiodiniaceae</taxon>
        <taxon>Symbiodinium</taxon>
    </lineage>
</organism>
<comment type="catalytic activity">
    <reaction evidence="8">
        <text>a uridine in RNA = a pseudouridine in RNA</text>
        <dbReference type="Rhea" id="RHEA:48348"/>
        <dbReference type="Rhea" id="RHEA-COMP:12068"/>
        <dbReference type="Rhea" id="RHEA-COMP:12069"/>
        <dbReference type="ChEBI" id="CHEBI:65314"/>
        <dbReference type="ChEBI" id="CHEBI:65315"/>
    </reaction>
</comment>
<comment type="caution">
    <text evidence="10">The sequence shown here is derived from an EMBL/GenBank/DDBJ whole genome shotgun (WGS) entry which is preliminary data.</text>
</comment>
<dbReference type="PANTHER" id="PTHR21600">
    <property type="entry name" value="MITOCHONDRIAL RNA PSEUDOURIDINE SYNTHASE"/>
    <property type="match status" value="1"/>
</dbReference>
<dbReference type="InterPro" id="IPR036986">
    <property type="entry name" value="S4_RNA-bd_sf"/>
</dbReference>
<keyword evidence="11" id="KW-1185">Reference proteome</keyword>
<keyword evidence="7" id="KW-0694">RNA-binding</keyword>
<evidence type="ECO:0000313" key="11">
    <source>
        <dbReference type="Proteomes" id="UP000601435"/>
    </source>
</evidence>
<evidence type="ECO:0000256" key="7">
    <source>
        <dbReference type="PROSITE-ProRule" id="PRU00182"/>
    </source>
</evidence>
<evidence type="ECO:0000256" key="8">
    <source>
        <dbReference type="RuleBase" id="RU362028"/>
    </source>
</evidence>
<evidence type="ECO:0000256" key="1">
    <source>
        <dbReference type="ARBA" id="ARBA00000381"/>
    </source>
</evidence>
<evidence type="ECO:0000256" key="4">
    <source>
        <dbReference type="ARBA" id="ARBA00022552"/>
    </source>
</evidence>
<dbReference type="EC" id="5.4.99.-" evidence="8"/>
<dbReference type="GO" id="GO:0000455">
    <property type="term" value="P:enzyme-directed rRNA pseudouridine synthesis"/>
    <property type="evidence" value="ECO:0007669"/>
    <property type="project" value="TreeGrafter"/>
</dbReference>
<dbReference type="InterPro" id="IPR050188">
    <property type="entry name" value="RluA_PseudoU_synthase"/>
</dbReference>
<keyword evidence="4" id="KW-0698">rRNA processing</keyword>
<keyword evidence="5 8" id="KW-0413">Isomerase</keyword>
<name>A0A812XK94_9DINO</name>
<sequence length="333" mass="37335">MTVQHVDIQDPEDVGQRIDNFLLRTLKGVPRQYVYRILRRGEVRVNGGRIKASYRMKLHDTVRIPPTRSRQDLPVEYSADIEETLKASVIFEDADFLVLNKPAGIAVHGGSSIRSGVVEILRDVYANPRLELVHRLDRDTSGCLALAKKRSALQVAQAAFRERRVKKIYELYVHGHWPQSNRVVQLKLERYETAWGERRVRVSAAGAQARTDFEVLERAGDRATRLQATLHTGRTHQIRVHTSASGHGIMGDDKYAAAQPEHQQPENTCNGVGRMENIPRLCLHARKLTIPLGADALRVVAPVEASMAQFWASCVADDVPAQGPEKPRGGNQR</sequence>
<evidence type="ECO:0000256" key="3">
    <source>
        <dbReference type="ARBA" id="ARBA00010876"/>
    </source>
</evidence>
<evidence type="ECO:0000256" key="2">
    <source>
        <dbReference type="ARBA" id="ARBA00002876"/>
    </source>
</evidence>
<dbReference type="Gene3D" id="3.30.2350.10">
    <property type="entry name" value="Pseudouridine synthase"/>
    <property type="match status" value="1"/>
</dbReference>
<dbReference type="Pfam" id="PF01479">
    <property type="entry name" value="S4"/>
    <property type="match status" value="1"/>
</dbReference>
<accession>A0A812XK94</accession>
<reference evidence="10" key="1">
    <citation type="submission" date="2021-02" db="EMBL/GenBank/DDBJ databases">
        <authorList>
            <person name="Dougan E. K."/>
            <person name="Rhodes N."/>
            <person name="Thang M."/>
            <person name="Chan C."/>
        </authorList>
    </citation>
    <scope>NUCLEOTIDE SEQUENCE</scope>
</reference>
<dbReference type="AlphaFoldDB" id="A0A812XK94"/>
<evidence type="ECO:0000256" key="6">
    <source>
        <dbReference type="PIRSR" id="PIRSR606225-1"/>
    </source>
</evidence>
<dbReference type="CDD" id="cd00165">
    <property type="entry name" value="S4"/>
    <property type="match status" value="1"/>
</dbReference>